<keyword evidence="1" id="KW-0732">Signal</keyword>
<feature type="domain" description="WSC" evidence="2">
    <location>
        <begin position="887"/>
        <end position="978"/>
    </location>
</feature>
<dbReference type="SMART" id="SM00321">
    <property type="entry name" value="WSC"/>
    <property type="match status" value="4"/>
</dbReference>
<evidence type="ECO:0000313" key="4">
    <source>
        <dbReference type="Proteomes" id="UP001365128"/>
    </source>
</evidence>
<dbReference type="InterPro" id="IPR002889">
    <property type="entry name" value="WSC_carb-bd"/>
</dbReference>
<dbReference type="Pfam" id="PF01822">
    <property type="entry name" value="WSC"/>
    <property type="match status" value="4"/>
</dbReference>
<name>A0ABR1MDA8_9PEZI</name>
<dbReference type="Gene3D" id="3.50.4.10">
    <property type="entry name" value="Hepatocyte Growth Factor"/>
    <property type="match status" value="1"/>
</dbReference>
<dbReference type="PANTHER" id="PTHR35560:SF3">
    <property type="entry name" value="PEPTIDASE S9 PROLYL OLIGOPEPTIDASE CATALYTIC DOMAIN-CONTAINING PROTEIN"/>
    <property type="match status" value="1"/>
</dbReference>
<sequence>MQCTWLKVLLSAQSLFGFAAVGNAQQYAGPNISSTLPLVPGTELAFFNIKSPKSQNTTLINYASLNSTNNGRPDPKKLKRAVIVLHGLNRDPQTYISQMLVALNTLTVPGVNQDTIGIIAPYFANGDDKNTGYYPWVNNASVSSAIVWKGSQWASGQYNQYPSSVPTISSYAVIDQIIQYYDNKAMFPNINQIVVAGHSLGAQMNQRHAEVSTLSSSTPVVYWIGNPNSWGWLSTDRPLDYSSCAVYDDWRDGFNAYPTQYNVALVNTSSGIDRAGVLANYRKKNLAYARGLLDFGDDASNCAPGTTGANRNERFFNFIARFPQPVKNHTIDYINCGHDSGCMFASAAGQARLFLDNFNGNGSKAYDFGYPRQQAGDDPYPDPKQNSTVPPTNAGTYNGMTYQGCWSDQTPSTLAVRASSGNNNSIETCTAACSAQGYKIAGLENGADCWCGNTIGYKAFNTTDRGCTLACTGNAKQICGDANRLSLFSNGTMAQAITPSSPKTAGNFSLVGCYSDTPVNRGLSAKSTSVSSMTVENCASFCAGYKYFGVEYSQECYCANNVGCSSTVSLSGNCNMQCAANSTQYCGGNGFLNLYALPSAPSLSSTNCSATATASGSAASSTVTGLSCPAANGIVYNTTMGSGFMIECYTDRYAGDMGSTTTASFEDCIAACDAASGCVDVSYVFGACYLKSSAGAPQTSNNVLGARLVARNGTYVASATSTVAFASNAAATSALSTSSAVASASPITCPSGDGSIYTAANNKTFIIECGVDHAGGDLGAPTYPYDFGICINQCASTPGCVDVSFNGGPCYMKSGVGAAVSNAGIWGARLFTGSTSGVASLSSAPASAPPTVTPASNSTSSSSASSAIISSSSLPTASATPAPLPSGVVSLGCYVDTGNPHPLPIQAYANSSNTPALCASACRAAGFQYAGTQYSAECWCGNSAPATNTSLSDCSMSCSGDASQKCGAGYRLSVTKDTAWTPSFFARQSYGTWNLAACYVDSVNGARTLPSQMGIDVASTTVSRCLDACAAGGYAVCGAEYYHECWAANALPSSSLLAAGSDVLAAGCNYPCSGNSTEACGGANRVLVYVNNGTAVAAASNSTKMV</sequence>
<protein>
    <submittedName>
        <fullName evidence="3">WSC domain-containing protein</fullName>
    </submittedName>
</protein>
<reference evidence="3 4" key="1">
    <citation type="submission" date="2024-04" db="EMBL/GenBank/DDBJ databases">
        <title>Phyllosticta paracitricarpa is synonymous to the EU quarantine fungus P. citricarpa based on phylogenomic analyses.</title>
        <authorList>
            <consortium name="Lawrence Berkeley National Laboratory"/>
            <person name="Van Ingen-Buijs V.A."/>
            <person name="Van Westerhoven A.C."/>
            <person name="Haridas S."/>
            <person name="Skiadas P."/>
            <person name="Martin F."/>
            <person name="Groenewald J.Z."/>
            <person name="Crous P.W."/>
            <person name="Seidl M.F."/>
        </authorList>
    </citation>
    <scope>NUCLEOTIDE SEQUENCE [LARGE SCALE GENOMIC DNA]</scope>
    <source>
        <strain evidence="3 4">CBS 122670</strain>
    </source>
</reference>
<dbReference type="PROSITE" id="PS51212">
    <property type="entry name" value="WSC"/>
    <property type="match status" value="4"/>
</dbReference>
<proteinExistence type="predicted"/>
<feature type="domain" description="WSC" evidence="2">
    <location>
        <begin position="507"/>
        <end position="598"/>
    </location>
</feature>
<dbReference type="PANTHER" id="PTHR35560">
    <property type="entry name" value="BLL0132 PROTEIN"/>
    <property type="match status" value="1"/>
</dbReference>
<feature type="domain" description="WSC" evidence="2">
    <location>
        <begin position="399"/>
        <end position="491"/>
    </location>
</feature>
<keyword evidence="4" id="KW-1185">Reference proteome</keyword>
<dbReference type="SUPFAM" id="SSF53474">
    <property type="entry name" value="alpha/beta-Hydrolases"/>
    <property type="match status" value="1"/>
</dbReference>
<dbReference type="Gene3D" id="3.40.50.1820">
    <property type="entry name" value="alpha/beta hydrolase"/>
    <property type="match status" value="1"/>
</dbReference>
<evidence type="ECO:0000313" key="3">
    <source>
        <dbReference type="EMBL" id="KAK7545328.1"/>
    </source>
</evidence>
<evidence type="ECO:0000256" key="1">
    <source>
        <dbReference type="SAM" id="SignalP"/>
    </source>
</evidence>
<evidence type="ECO:0000259" key="2">
    <source>
        <dbReference type="PROSITE" id="PS51212"/>
    </source>
</evidence>
<feature type="signal peptide" evidence="1">
    <location>
        <begin position="1"/>
        <end position="24"/>
    </location>
</feature>
<feature type="chain" id="PRO_5045515548" evidence="1">
    <location>
        <begin position="25"/>
        <end position="1106"/>
    </location>
</feature>
<gene>
    <name evidence="3" type="ORF">IWX46DRAFT_116211</name>
</gene>
<dbReference type="EMBL" id="JBBPDW010000018">
    <property type="protein sequence ID" value="KAK7545328.1"/>
    <property type="molecule type" value="Genomic_DNA"/>
</dbReference>
<comment type="caution">
    <text evidence="3">The sequence shown here is derived from an EMBL/GenBank/DDBJ whole genome shotgun (WGS) entry which is preliminary data.</text>
</comment>
<accession>A0ABR1MDA8</accession>
<organism evidence="3 4">
    <name type="scientific">Phyllosticta citricarpa</name>
    <dbReference type="NCBI Taxonomy" id="55181"/>
    <lineage>
        <taxon>Eukaryota</taxon>
        <taxon>Fungi</taxon>
        <taxon>Dikarya</taxon>
        <taxon>Ascomycota</taxon>
        <taxon>Pezizomycotina</taxon>
        <taxon>Dothideomycetes</taxon>
        <taxon>Dothideomycetes incertae sedis</taxon>
        <taxon>Botryosphaeriales</taxon>
        <taxon>Phyllostictaceae</taxon>
        <taxon>Phyllosticta</taxon>
    </lineage>
</organism>
<dbReference type="Proteomes" id="UP001365128">
    <property type="component" value="Unassembled WGS sequence"/>
</dbReference>
<feature type="domain" description="WSC" evidence="2">
    <location>
        <begin position="992"/>
        <end position="1092"/>
    </location>
</feature>
<dbReference type="InterPro" id="IPR029058">
    <property type="entry name" value="AB_hydrolase_fold"/>
</dbReference>